<evidence type="ECO:0000256" key="5">
    <source>
        <dbReference type="ARBA" id="ARBA00023004"/>
    </source>
</evidence>
<dbReference type="AlphaFoldDB" id="A0A4P9XTL9"/>
<feature type="domain" description="JmjC" evidence="9">
    <location>
        <begin position="369"/>
        <end position="535"/>
    </location>
</feature>
<dbReference type="SMART" id="SM00558">
    <property type="entry name" value="JmjC"/>
    <property type="match status" value="1"/>
</dbReference>
<dbReference type="GO" id="GO:0003677">
    <property type="term" value="F:DNA binding"/>
    <property type="evidence" value="ECO:0007669"/>
    <property type="project" value="InterPro"/>
</dbReference>
<evidence type="ECO:0000313" key="10">
    <source>
        <dbReference type="EMBL" id="RKP09517.1"/>
    </source>
</evidence>
<dbReference type="Proteomes" id="UP000271241">
    <property type="component" value="Unassembled WGS sequence"/>
</dbReference>
<evidence type="ECO:0000259" key="8">
    <source>
        <dbReference type="PROSITE" id="PS51183"/>
    </source>
</evidence>
<dbReference type="Gene3D" id="1.10.150.60">
    <property type="entry name" value="ARID DNA-binding domain"/>
    <property type="match status" value="1"/>
</dbReference>
<evidence type="ECO:0000256" key="3">
    <source>
        <dbReference type="ARBA" id="ARBA00022771"/>
    </source>
</evidence>
<dbReference type="SMART" id="SM00501">
    <property type="entry name" value="BRIGHT"/>
    <property type="match status" value="1"/>
</dbReference>
<keyword evidence="6" id="KW-0539">Nucleus</keyword>
<sequence length="637" mass="73361">MKTLGAAVAANKRLASQSATDRAPPLDLRTVPTRASLAGSPLERAPRRRMFDLPEAPTYRPTAEEFRDPMRYIARIRPEAEQFGICKIVPPEGWQPSFVLDTETFRFRTRMQELNRMEGSTRANMNYLQQLYRFHRQQGTPVRHVPQLNKRPVDLYRLRKEVLSRGGFDQVCREKQWAAIGRALKVDGKTCTSLSNSLKTFYLKIIAPYERYLAENAGKSGADGRNLLNCTDCGRAAHTACVRPRLPTLPSQLHQHQHRSAASSMAEWYCPECVKRSDGGYGFEEGEDYSLASFQQRADQFKERWFSGRWTSEQAVHGTALLTESDVEKEYWRLVNSPFESVEVEYGADLHSSQHGSGFSRSDRQPDDAYVNDPWNLNQLATHTPSLFKYIRQGISGMMVPWLYVGMCFSTFCWHNEDHYTYSVNYMHWGEAKTWYGIPGMDALKFEAAMRRVIPELFEQQPDLLFHLVTLLSPSQLTDQGVRVYTLDQRPGDFIITFPQSYHSGFNQGFNLAEAVNFATPDWCEYGIECAMRYKTYRKPPVFSHDELMMTVAKHDHSRETAAWLQCALAELRDRELRERQWLRDLAPGLGQVVDARERPEEEKQCCYCHTYAYVSWVRCMCSARTACLDHAREVST</sequence>
<keyword evidence="4" id="KW-0862">Zinc</keyword>
<dbReference type="PANTHER" id="PTHR10694:SF33">
    <property type="entry name" value="LYSINE-SPECIFIC DEMETHYLASE 5"/>
    <property type="match status" value="1"/>
</dbReference>
<dbReference type="InterPro" id="IPR001606">
    <property type="entry name" value="ARID_dom"/>
</dbReference>
<evidence type="ECO:0000256" key="2">
    <source>
        <dbReference type="ARBA" id="ARBA00022723"/>
    </source>
</evidence>
<evidence type="ECO:0000259" key="7">
    <source>
        <dbReference type="PROSITE" id="PS51011"/>
    </source>
</evidence>
<dbReference type="PROSITE" id="PS51011">
    <property type="entry name" value="ARID"/>
    <property type="match status" value="1"/>
</dbReference>
<dbReference type="Gene3D" id="2.60.120.650">
    <property type="entry name" value="Cupin"/>
    <property type="match status" value="1"/>
</dbReference>
<feature type="non-terminal residue" evidence="10">
    <location>
        <position position="637"/>
    </location>
</feature>
<dbReference type="SMART" id="SM01014">
    <property type="entry name" value="ARID"/>
    <property type="match status" value="1"/>
</dbReference>
<dbReference type="GO" id="GO:0005634">
    <property type="term" value="C:nucleus"/>
    <property type="evidence" value="ECO:0007669"/>
    <property type="project" value="UniProtKB-SubCell"/>
</dbReference>
<dbReference type="GO" id="GO:0006355">
    <property type="term" value="P:regulation of DNA-templated transcription"/>
    <property type="evidence" value="ECO:0007669"/>
    <property type="project" value="TreeGrafter"/>
</dbReference>
<dbReference type="Pfam" id="PF02373">
    <property type="entry name" value="JmjC"/>
    <property type="match status" value="1"/>
</dbReference>
<dbReference type="InterPro" id="IPR003347">
    <property type="entry name" value="JmjC_dom"/>
</dbReference>
<dbReference type="SUPFAM" id="SSF46774">
    <property type="entry name" value="ARID-like"/>
    <property type="match status" value="1"/>
</dbReference>
<dbReference type="GO" id="GO:0034647">
    <property type="term" value="F:histone H3K4me/H3K4me2/H3K4me3 demethylase activity"/>
    <property type="evidence" value="ECO:0007669"/>
    <property type="project" value="TreeGrafter"/>
</dbReference>
<dbReference type="Pfam" id="PF01388">
    <property type="entry name" value="ARID"/>
    <property type="match status" value="1"/>
</dbReference>
<protein>
    <submittedName>
        <fullName evidence="10">JmjC domain, hydroxylase-domain-containing protein</fullName>
    </submittedName>
</protein>
<dbReference type="Pfam" id="PF00628">
    <property type="entry name" value="PHD"/>
    <property type="match status" value="1"/>
</dbReference>
<evidence type="ECO:0000259" key="9">
    <source>
        <dbReference type="PROSITE" id="PS51184"/>
    </source>
</evidence>
<feature type="domain" description="ARID" evidence="7">
    <location>
        <begin position="121"/>
        <end position="214"/>
    </location>
</feature>
<evidence type="ECO:0000256" key="6">
    <source>
        <dbReference type="ARBA" id="ARBA00023242"/>
    </source>
</evidence>
<dbReference type="CDD" id="cd16100">
    <property type="entry name" value="ARID"/>
    <property type="match status" value="1"/>
</dbReference>
<dbReference type="GO" id="GO:0008270">
    <property type="term" value="F:zinc ion binding"/>
    <property type="evidence" value="ECO:0007669"/>
    <property type="project" value="UniProtKB-KW"/>
</dbReference>
<evidence type="ECO:0000313" key="11">
    <source>
        <dbReference type="Proteomes" id="UP000271241"/>
    </source>
</evidence>
<dbReference type="SUPFAM" id="SSF51197">
    <property type="entry name" value="Clavaminate synthase-like"/>
    <property type="match status" value="1"/>
</dbReference>
<dbReference type="FunFam" id="1.10.150.60:FF:000016">
    <property type="entry name" value="Putative Lysine-specific demethylase 5B"/>
    <property type="match status" value="1"/>
</dbReference>
<dbReference type="STRING" id="78915.A0A4P9XTL9"/>
<dbReference type="InterPro" id="IPR019787">
    <property type="entry name" value="Znf_PHD-finger"/>
</dbReference>
<dbReference type="InterPro" id="IPR048615">
    <property type="entry name" value="KDM5_C-hel"/>
</dbReference>
<evidence type="ECO:0000256" key="1">
    <source>
        <dbReference type="ARBA" id="ARBA00004123"/>
    </source>
</evidence>
<comment type="subcellular location">
    <subcellularLocation>
        <location evidence="1">Nucleus</location>
    </subcellularLocation>
</comment>
<keyword evidence="2" id="KW-0479">Metal-binding</keyword>
<feature type="domain" description="JmjN" evidence="8">
    <location>
        <begin position="56"/>
        <end position="97"/>
    </location>
</feature>
<keyword evidence="3" id="KW-0863">Zinc-finger</keyword>
<proteinExistence type="predicted"/>
<dbReference type="EMBL" id="KZ992508">
    <property type="protein sequence ID" value="RKP09517.1"/>
    <property type="molecule type" value="Genomic_DNA"/>
</dbReference>
<dbReference type="InterPro" id="IPR003349">
    <property type="entry name" value="JmjN"/>
</dbReference>
<dbReference type="SMART" id="SM00545">
    <property type="entry name" value="JmjN"/>
    <property type="match status" value="1"/>
</dbReference>
<dbReference type="InterPro" id="IPR011011">
    <property type="entry name" value="Znf_FYVE_PHD"/>
</dbReference>
<name>A0A4P9XTL9_9FUNG</name>
<dbReference type="PROSITE" id="PS51184">
    <property type="entry name" value="JMJC"/>
    <property type="match status" value="1"/>
</dbReference>
<evidence type="ECO:0000256" key="4">
    <source>
        <dbReference type="ARBA" id="ARBA00022833"/>
    </source>
</evidence>
<keyword evidence="11" id="KW-1185">Reference proteome</keyword>
<dbReference type="PANTHER" id="PTHR10694">
    <property type="entry name" value="LYSINE-SPECIFIC DEMETHYLASE"/>
    <property type="match status" value="1"/>
</dbReference>
<dbReference type="GO" id="GO:0000785">
    <property type="term" value="C:chromatin"/>
    <property type="evidence" value="ECO:0007669"/>
    <property type="project" value="TreeGrafter"/>
</dbReference>
<organism evidence="10 11">
    <name type="scientific">Thamnocephalis sphaerospora</name>
    <dbReference type="NCBI Taxonomy" id="78915"/>
    <lineage>
        <taxon>Eukaryota</taxon>
        <taxon>Fungi</taxon>
        <taxon>Fungi incertae sedis</taxon>
        <taxon>Zoopagomycota</taxon>
        <taxon>Zoopagomycotina</taxon>
        <taxon>Zoopagomycetes</taxon>
        <taxon>Zoopagales</taxon>
        <taxon>Sigmoideomycetaceae</taxon>
        <taxon>Thamnocephalis</taxon>
    </lineage>
</organism>
<dbReference type="OrthoDB" id="1678912at2759"/>
<reference evidence="11" key="1">
    <citation type="journal article" date="2018" name="Nat. Microbiol.">
        <title>Leveraging single-cell genomics to expand the fungal tree of life.</title>
        <authorList>
            <person name="Ahrendt S.R."/>
            <person name="Quandt C.A."/>
            <person name="Ciobanu D."/>
            <person name="Clum A."/>
            <person name="Salamov A."/>
            <person name="Andreopoulos B."/>
            <person name="Cheng J.F."/>
            <person name="Woyke T."/>
            <person name="Pelin A."/>
            <person name="Henrissat B."/>
            <person name="Reynolds N.K."/>
            <person name="Benny G.L."/>
            <person name="Smith M.E."/>
            <person name="James T.Y."/>
            <person name="Grigoriev I.V."/>
        </authorList>
    </citation>
    <scope>NUCLEOTIDE SEQUENCE [LARGE SCALE GENOMIC DNA]</scope>
    <source>
        <strain evidence="11">RSA 1356</strain>
    </source>
</reference>
<dbReference type="Pfam" id="PF21323">
    <property type="entry name" value="KDM5_C-hel"/>
    <property type="match status" value="1"/>
</dbReference>
<dbReference type="SUPFAM" id="SSF57903">
    <property type="entry name" value="FYVE/PHD zinc finger"/>
    <property type="match status" value="1"/>
</dbReference>
<dbReference type="Pfam" id="PF02375">
    <property type="entry name" value="JmjN"/>
    <property type="match status" value="1"/>
</dbReference>
<dbReference type="PROSITE" id="PS51183">
    <property type="entry name" value="JMJN"/>
    <property type="match status" value="1"/>
</dbReference>
<accession>A0A4P9XTL9</accession>
<gene>
    <name evidence="10" type="ORF">THASP1DRAFT_14155</name>
</gene>
<keyword evidence="5" id="KW-0408">Iron</keyword>
<dbReference type="InterPro" id="IPR036431">
    <property type="entry name" value="ARID_dom_sf"/>
</dbReference>